<accession>A0ABQ9I685</accession>
<organism evidence="1 2">
    <name type="scientific">Dryococelus australis</name>
    <dbReference type="NCBI Taxonomy" id="614101"/>
    <lineage>
        <taxon>Eukaryota</taxon>
        <taxon>Metazoa</taxon>
        <taxon>Ecdysozoa</taxon>
        <taxon>Arthropoda</taxon>
        <taxon>Hexapoda</taxon>
        <taxon>Insecta</taxon>
        <taxon>Pterygota</taxon>
        <taxon>Neoptera</taxon>
        <taxon>Polyneoptera</taxon>
        <taxon>Phasmatodea</taxon>
        <taxon>Verophasmatodea</taxon>
        <taxon>Anareolatae</taxon>
        <taxon>Phasmatidae</taxon>
        <taxon>Eurycanthinae</taxon>
        <taxon>Dryococelus</taxon>
    </lineage>
</organism>
<sequence length="331" mass="37727">MGEKNSKVWKELCVNTDKPYFANSVCSDRKIWVFYYILYLLKLFSNYFIDDSVTLPDGTVFTMGNIEELLKHQKGYLSITHHISETHPNVTGRARQNFRLPANGNGLYHRSQENTLKRFLEVCPVLQFGKRNSLLPFQKGFIISMKSLMALYEDLKKMNDCLENFVSRLRGFGVFYNNLTPFEVQNRIRLLVLTGSASDISLLKCASVQEEKNYGSSAQCSFDTEDQFTEFVSSELCIKITESVSRHQEPTNVEKELIHHEVNTDLVESTPDTVSLNALKYVAGYVAFKCKNIDSSLGSIQDKCDSNVPTDWISIISRGGHTTPSSWDRTF</sequence>
<proteinExistence type="predicted"/>
<keyword evidence="2" id="KW-1185">Reference proteome</keyword>
<gene>
    <name evidence="1" type="ORF">PR048_004747</name>
</gene>
<evidence type="ECO:0000313" key="1">
    <source>
        <dbReference type="EMBL" id="KAJ8892167.1"/>
    </source>
</evidence>
<dbReference type="EMBL" id="JARBHB010000002">
    <property type="protein sequence ID" value="KAJ8892167.1"/>
    <property type="molecule type" value="Genomic_DNA"/>
</dbReference>
<reference evidence="1 2" key="1">
    <citation type="submission" date="2023-02" db="EMBL/GenBank/DDBJ databases">
        <title>LHISI_Scaffold_Assembly.</title>
        <authorList>
            <person name="Stuart O.P."/>
            <person name="Cleave R."/>
            <person name="Magrath M.J.L."/>
            <person name="Mikheyev A.S."/>
        </authorList>
    </citation>
    <scope>NUCLEOTIDE SEQUENCE [LARGE SCALE GENOMIC DNA]</scope>
    <source>
        <strain evidence="1">Daus_M_001</strain>
        <tissue evidence="1">Leg muscle</tissue>
    </source>
</reference>
<evidence type="ECO:0000313" key="2">
    <source>
        <dbReference type="Proteomes" id="UP001159363"/>
    </source>
</evidence>
<protein>
    <submittedName>
        <fullName evidence="1">Uncharacterized protein</fullName>
    </submittedName>
</protein>
<dbReference type="Proteomes" id="UP001159363">
    <property type="component" value="Chromosome 2"/>
</dbReference>
<name>A0ABQ9I685_9NEOP</name>
<comment type="caution">
    <text evidence="1">The sequence shown here is derived from an EMBL/GenBank/DDBJ whole genome shotgun (WGS) entry which is preliminary data.</text>
</comment>